<dbReference type="Proteomes" id="UP000297245">
    <property type="component" value="Unassembled WGS sequence"/>
</dbReference>
<evidence type="ECO:0000313" key="2">
    <source>
        <dbReference type="Proteomes" id="UP000297245"/>
    </source>
</evidence>
<accession>A0A4V4HAE7</accession>
<dbReference type="CDD" id="cd00347">
    <property type="entry name" value="Flavin_utilizing_monoxygenases"/>
    <property type="match status" value="1"/>
</dbReference>
<gene>
    <name evidence="1" type="ORF">K435DRAFT_707502</name>
</gene>
<dbReference type="InterPro" id="IPR011333">
    <property type="entry name" value="SKP1/BTB/POZ_sf"/>
</dbReference>
<proteinExistence type="predicted"/>
<dbReference type="SUPFAM" id="SSF54695">
    <property type="entry name" value="POZ domain"/>
    <property type="match status" value="1"/>
</dbReference>
<feature type="non-terminal residue" evidence="1">
    <location>
        <position position="1"/>
    </location>
</feature>
<keyword evidence="2" id="KW-1185">Reference proteome</keyword>
<dbReference type="Gene3D" id="3.30.710.10">
    <property type="entry name" value="Potassium Channel Kv1.1, Chain A"/>
    <property type="match status" value="1"/>
</dbReference>
<protein>
    <recommendedName>
        <fullName evidence="3">BTB domain-containing protein</fullName>
    </recommendedName>
</protein>
<dbReference type="OrthoDB" id="3184970at2759"/>
<evidence type="ECO:0000313" key="1">
    <source>
        <dbReference type="EMBL" id="THU75235.1"/>
    </source>
</evidence>
<organism evidence="1 2">
    <name type="scientific">Dendrothele bispora (strain CBS 962.96)</name>
    <dbReference type="NCBI Taxonomy" id="1314807"/>
    <lineage>
        <taxon>Eukaryota</taxon>
        <taxon>Fungi</taxon>
        <taxon>Dikarya</taxon>
        <taxon>Basidiomycota</taxon>
        <taxon>Agaricomycotina</taxon>
        <taxon>Agaricomycetes</taxon>
        <taxon>Agaricomycetidae</taxon>
        <taxon>Agaricales</taxon>
        <taxon>Agaricales incertae sedis</taxon>
        <taxon>Dendrothele</taxon>
    </lineage>
</organism>
<dbReference type="AlphaFoldDB" id="A0A4V4HAE7"/>
<reference evidence="1 2" key="1">
    <citation type="journal article" date="2019" name="Nat. Ecol. Evol.">
        <title>Megaphylogeny resolves global patterns of mushroom evolution.</title>
        <authorList>
            <person name="Varga T."/>
            <person name="Krizsan K."/>
            <person name="Foldi C."/>
            <person name="Dima B."/>
            <person name="Sanchez-Garcia M."/>
            <person name="Sanchez-Ramirez S."/>
            <person name="Szollosi G.J."/>
            <person name="Szarkandi J.G."/>
            <person name="Papp V."/>
            <person name="Albert L."/>
            <person name="Andreopoulos W."/>
            <person name="Angelini C."/>
            <person name="Antonin V."/>
            <person name="Barry K.W."/>
            <person name="Bougher N.L."/>
            <person name="Buchanan P."/>
            <person name="Buyck B."/>
            <person name="Bense V."/>
            <person name="Catcheside P."/>
            <person name="Chovatia M."/>
            <person name="Cooper J."/>
            <person name="Damon W."/>
            <person name="Desjardin D."/>
            <person name="Finy P."/>
            <person name="Geml J."/>
            <person name="Haridas S."/>
            <person name="Hughes K."/>
            <person name="Justo A."/>
            <person name="Karasinski D."/>
            <person name="Kautmanova I."/>
            <person name="Kiss B."/>
            <person name="Kocsube S."/>
            <person name="Kotiranta H."/>
            <person name="LaButti K.M."/>
            <person name="Lechner B.E."/>
            <person name="Liimatainen K."/>
            <person name="Lipzen A."/>
            <person name="Lukacs Z."/>
            <person name="Mihaltcheva S."/>
            <person name="Morgado L.N."/>
            <person name="Niskanen T."/>
            <person name="Noordeloos M.E."/>
            <person name="Ohm R.A."/>
            <person name="Ortiz-Santana B."/>
            <person name="Ovrebo C."/>
            <person name="Racz N."/>
            <person name="Riley R."/>
            <person name="Savchenko A."/>
            <person name="Shiryaev A."/>
            <person name="Soop K."/>
            <person name="Spirin V."/>
            <person name="Szebenyi C."/>
            <person name="Tomsovsky M."/>
            <person name="Tulloss R.E."/>
            <person name="Uehling J."/>
            <person name="Grigoriev I.V."/>
            <person name="Vagvolgyi C."/>
            <person name="Papp T."/>
            <person name="Martin F.M."/>
            <person name="Miettinen O."/>
            <person name="Hibbett D.S."/>
            <person name="Nagy L.G."/>
        </authorList>
    </citation>
    <scope>NUCLEOTIDE SEQUENCE [LARGE SCALE GENOMIC DNA]</scope>
    <source>
        <strain evidence="1 2">CBS 962.96</strain>
    </source>
</reference>
<evidence type="ECO:0008006" key="3">
    <source>
        <dbReference type="Google" id="ProtNLM"/>
    </source>
</evidence>
<name>A0A4V4HAE7_DENBC</name>
<dbReference type="EMBL" id="ML182596">
    <property type="protein sequence ID" value="THU75235.1"/>
    <property type="molecule type" value="Genomic_DNA"/>
</dbReference>
<sequence length="156" mass="17589">DVIFSSSDNVLFHVHKKNLEFCSGGFPPAGTPSVIDETVSLTEKAFTLELLFAFVYPQRHPGLNDMSFDALLDLAEAAEKYEVYFAMSLCALKMKEYVSTHAPKIFGFAAKHDYPFLIAMVAPLLINKPLSDVVNVIPQYMYVPWVRLTIFPFSHH</sequence>